<evidence type="ECO:0000313" key="3">
    <source>
        <dbReference type="Proteomes" id="UP001521150"/>
    </source>
</evidence>
<dbReference type="EMBL" id="JAJVCN010000002">
    <property type="protein sequence ID" value="MCE7007065.1"/>
    <property type="molecule type" value="Genomic_DNA"/>
</dbReference>
<keyword evidence="3" id="KW-1185">Reference proteome</keyword>
<proteinExistence type="predicted"/>
<comment type="caution">
    <text evidence="2">The sequence shown here is derived from an EMBL/GenBank/DDBJ whole genome shotgun (WGS) entry which is preliminary data.</text>
</comment>
<organism evidence="2 3">
    <name type="scientific">Kibdelosporangium philippinense</name>
    <dbReference type="NCBI Taxonomy" id="211113"/>
    <lineage>
        <taxon>Bacteria</taxon>
        <taxon>Bacillati</taxon>
        <taxon>Actinomycetota</taxon>
        <taxon>Actinomycetes</taxon>
        <taxon>Pseudonocardiales</taxon>
        <taxon>Pseudonocardiaceae</taxon>
        <taxon>Kibdelosporangium</taxon>
    </lineage>
</organism>
<dbReference type="CDD" id="cd21173">
    <property type="entry name" value="NucC-like"/>
    <property type="match status" value="1"/>
</dbReference>
<evidence type="ECO:0000313" key="2">
    <source>
        <dbReference type="EMBL" id="MCE7007065.1"/>
    </source>
</evidence>
<gene>
    <name evidence="2" type="ORF">LWC34_30185</name>
</gene>
<feature type="domain" description="DUF6602" evidence="1">
    <location>
        <begin position="27"/>
        <end position="126"/>
    </location>
</feature>
<evidence type="ECO:0000259" key="1">
    <source>
        <dbReference type="Pfam" id="PF20247"/>
    </source>
</evidence>
<dbReference type="Pfam" id="PF20247">
    <property type="entry name" value="DUF6602"/>
    <property type="match status" value="1"/>
</dbReference>
<reference evidence="2 3" key="1">
    <citation type="submission" date="2021-12" db="EMBL/GenBank/DDBJ databases">
        <title>Genome sequence of Kibdelosporangium philippinense ATCC 49844.</title>
        <authorList>
            <person name="Fedorov E.A."/>
            <person name="Omeragic M."/>
            <person name="Shalygina K.F."/>
            <person name="Maclea K.S."/>
        </authorList>
    </citation>
    <scope>NUCLEOTIDE SEQUENCE [LARGE SCALE GENOMIC DNA]</scope>
    <source>
        <strain evidence="2 3">ATCC 49844</strain>
    </source>
</reference>
<dbReference type="RefSeq" id="WP_233728460.1">
    <property type="nucleotide sequence ID" value="NZ_JAJVCN010000002.1"/>
</dbReference>
<protein>
    <recommendedName>
        <fullName evidence="1">DUF6602 domain-containing protein</fullName>
    </recommendedName>
</protein>
<name>A0ABS8ZGW4_9PSEU</name>
<accession>A0ABS8ZGW4</accession>
<dbReference type="Proteomes" id="UP001521150">
    <property type="component" value="Unassembled WGS sequence"/>
</dbReference>
<dbReference type="InterPro" id="IPR046537">
    <property type="entry name" value="DUF6602"/>
</dbReference>
<sequence length="279" mass="30716">MRENKVAQALHNVAVQVRAKFDETGIIEHRGEKGGARELLARDFLNRCLPGNVHAAPGGEIITASGLYSPQCDIVVLDHTTPPLLDQGDYRVVPNECVYGVIEVKSKLDKAKMIDACEKLRKVKSLPKNAFQPDLWGRQRTAYGQSYGYTPTTGMIFAFDGIDLRTLGQHFNDWCAAHRPDEWPDSVWILGKGYMQWTNPVNGRVDPFPSPGSRLLVLEPPPAGDVLLPMASHAHLVFAAAWMPPLSLASYLGDEPLGVLSAQFDPRTPHSEIPATEVT</sequence>